<name>A0A974ZRX3_9NOCA</name>
<dbReference type="Proteomes" id="UP000662986">
    <property type="component" value="Plasmid unnamed1"/>
</dbReference>
<reference evidence="1 2" key="1">
    <citation type="journal article" date="2021" name="Microbiol. Resour. Announc.">
        <title>Complete Genome Sequences of Two Rhodococcus sp. Strains with Large and Linear Chromosomes, Isolated from Apple Rhizosphere.</title>
        <authorList>
            <person name="Benning S."/>
            <person name="Brugnone N."/>
            <person name="Siani R."/>
            <person name="Kublik S."/>
            <person name="Schloter M."/>
            <person name="Rad V."/>
        </authorList>
    </citation>
    <scope>NUCLEOTIDE SEQUENCE [LARGE SCALE GENOMIC DNA]</scope>
    <source>
        <strain evidence="1 2">R79</strain>
    </source>
</reference>
<accession>A0A974ZRX3</accession>
<proteinExistence type="predicted"/>
<keyword evidence="1" id="KW-0614">Plasmid</keyword>
<gene>
    <name evidence="1" type="ORF">JWS13_04765</name>
</gene>
<dbReference type="EMBL" id="CP070618">
    <property type="protein sequence ID" value="QSE87984.1"/>
    <property type="molecule type" value="Genomic_DNA"/>
</dbReference>
<protein>
    <submittedName>
        <fullName evidence="1">Uncharacterized protein</fullName>
    </submittedName>
</protein>
<keyword evidence="2" id="KW-1185">Reference proteome</keyword>
<organism evidence="1 2">
    <name type="scientific">Rhodococcus pseudokoreensis</name>
    <dbReference type="NCBI Taxonomy" id="2811421"/>
    <lineage>
        <taxon>Bacteria</taxon>
        <taxon>Bacillati</taxon>
        <taxon>Actinomycetota</taxon>
        <taxon>Actinomycetes</taxon>
        <taxon>Mycobacteriales</taxon>
        <taxon>Nocardiaceae</taxon>
        <taxon>Rhodococcus</taxon>
    </lineage>
</organism>
<geneLocation type="plasmid" evidence="1 2">
    <name>unnamed1</name>
</geneLocation>
<evidence type="ECO:0000313" key="1">
    <source>
        <dbReference type="EMBL" id="QSE87984.1"/>
    </source>
</evidence>
<reference evidence="1 2" key="2">
    <citation type="journal article" date="2022" name="Arch. Microbiol.">
        <title>Rhodococcus pseudokoreensis sp. nov. isolated from the rhizosphere of young M26 apple rootstocks.</title>
        <authorList>
            <person name="Kampfer P."/>
            <person name="Glaeser S.P."/>
            <person name="Blom J."/>
            <person name="Wolf J."/>
            <person name="Benning S."/>
            <person name="Schloter M."/>
            <person name="Neumann-Schaal M."/>
        </authorList>
    </citation>
    <scope>NUCLEOTIDE SEQUENCE [LARGE SCALE GENOMIC DNA]</scope>
    <source>
        <strain evidence="1 2">R79</strain>
    </source>
</reference>
<evidence type="ECO:0000313" key="2">
    <source>
        <dbReference type="Proteomes" id="UP000662986"/>
    </source>
</evidence>
<dbReference type="RefSeq" id="WP_206004743.1">
    <property type="nucleotide sequence ID" value="NZ_CP070618.1"/>
</dbReference>
<sequence length="69" mass="7147">MGSSAVEQLWQALSENELALVCVRGPMAACVDLSTVGDDGLGELTWMARETGEVTEQYLDAAGCGAPAT</sequence>